<organism evidence="7 8">
    <name type="scientific">Candidatus Competibacter phosphatis</name>
    <dbReference type="NCBI Taxonomy" id="221280"/>
    <lineage>
        <taxon>Bacteria</taxon>
        <taxon>Pseudomonadati</taxon>
        <taxon>Pseudomonadota</taxon>
        <taxon>Gammaproteobacteria</taxon>
        <taxon>Candidatus Competibacteraceae</taxon>
        <taxon>Candidatus Competibacter</taxon>
    </lineage>
</organism>
<keyword evidence="3" id="KW-0645">Protease</keyword>
<evidence type="ECO:0000256" key="1">
    <source>
        <dbReference type="ARBA" id="ARBA00006814"/>
    </source>
</evidence>
<evidence type="ECO:0000256" key="5">
    <source>
        <dbReference type="ARBA" id="ARBA00022750"/>
    </source>
</evidence>
<keyword evidence="8" id="KW-1185">Reference proteome</keyword>
<evidence type="ECO:0000313" key="8">
    <source>
        <dbReference type="Proteomes" id="UP000760480"/>
    </source>
</evidence>
<dbReference type="PANTHER" id="PTHR30302:SF1">
    <property type="entry name" value="HYDROGENASE 2 MATURATION PROTEASE"/>
    <property type="match status" value="1"/>
</dbReference>
<dbReference type="CDD" id="cd06062">
    <property type="entry name" value="H2MP_MemB-H2up"/>
    <property type="match status" value="1"/>
</dbReference>
<dbReference type="InterPro" id="IPR000671">
    <property type="entry name" value="Peptidase_A31"/>
</dbReference>
<accession>A0ABX1THI9</accession>
<evidence type="ECO:0000256" key="2">
    <source>
        <dbReference type="ARBA" id="ARBA00022596"/>
    </source>
</evidence>
<name>A0ABX1THI9_9GAMM</name>
<comment type="caution">
    <text evidence="7">The sequence shown here is derived from an EMBL/GenBank/DDBJ whole genome shotgun (WGS) entry which is preliminary data.</text>
</comment>
<dbReference type="InterPro" id="IPR004419">
    <property type="entry name" value="Pept_A31_hyd_express"/>
</dbReference>
<dbReference type="RefSeq" id="WP_169247187.1">
    <property type="nucleotide sequence ID" value="NZ_SPMZ01000004.1"/>
</dbReference>
<evidence type="ECO:0000256" key="6">
    <source>
        <dbReference type="ARBA" id="ARBA00022801"/>
    </source>
</evidence>
<dbReference type="PRINTS" id="PR00446">
    <property type="entry name" value="HYDRGNUPTAKE"/>
</dbReference>
<reference evidence="7 8" key="1">
    <citation type="submission" date="2019-03" db="EMBL/GenBank/DDBJ databases">
        <title>Metabolic reconstructions from genomes of highly enriched 'Candidatus Accumulibacter' and 'Candidatus Competibacter' bioreactor populations.</title>
        <authorList>
            <person name="Annavajhala M.K."/>
            <person name="Welles L."/>
            <person name="Abbas B."/>
            <person name="Sorokin D."/>
            <person name="Park H."/>
            <person name="Van Loosdrecht M."/>
            <person name="Chandran K."/>
        </authorList>
    </citation>
    <scope>NUCLEOTIDE SEQUENCE [LARGE SCALE GENOMIC DNA]</scope>
    <source>
        <strain evidence="7 8">SBR_G</strain>
    </source>
</reference>
<keyword evidence="6" id="KW-0378">Hydrolase</keyword>
<evidence type="ECO:0000256" key="4">
    <source>
        <dbReference type="ARBA" id="ARBA00022723"/>
    </source>
</evidence>
<evidence type="ECO:0000313" key="7">
    <source>
        <dbReference type="EMBL" id="NMQ17930.1"/>
    </source>
</evidence>
<dbReference type="Pfam" id="PF01750">
    <property type="entry name" value="HycI"/>
    <property type="match status" value="1"/>
</dbReference>
<gene>
    <name evidence="7" type="primary">hybD</name>
    <name evidence="7" type="ORF">E4P82_01165</name>
</gene>
<sequence>MRIVVLGLGNILLRDEGVGVRVVEALAARYVLPAVVEVVDGGTTGMELLDTLAGCDHLLVCDAVQTGAPPGSVVKLADAEVPALFQARFSPHQLGLAEVLATLILMEEAPTTFTLVGVVPVDLELGIELSPEVAAVVEHAVACLVDTLHRLGFPLTPRRAAPVAAI</sequence>
<dbReference type="SUPFAM" id="SSF53163">
    <property type="entry name" value="HybD-like"/>
    <property type="match status" value="1"/>
</dbReference>
<dbReference type="EMBL" id="SPMZ01000004">
    <property type="protein sequence ID" value="NMQ17930.1"/>
    <property type="molecule type" value="Genomic_DNA"/>
</dbReference>
<keyword evidence="5" id="KW-0064">Aspartyl protease</keyword>
<comment type="similarity">
    <text evidence="1">Belongs to the peptidase A31 family.</text>
</comment>
<dbReference type="Proteomes" id="UP000760480">
    <property type="component" value="Unassembled WGS sequence"/>
</dbReference>
<keyword evidence="4" id="KW-0479">Metal-binding</keyword>
<dbReference type="NCBIfam" id="TIGR00072">
    <property type="entry name" value="hydrog_prot"/>
    <property type="match status" value="1"/>
</dbReference>
<dbReference type="PANTHER" id="PTHR30302">
    <property type="entry name" value="HYDROGENASE 1 MATURATION PROTEASE"/>
    <property type="match status" value="1"/>
</dbReference>
<protein>
    <submittedName>
        <fullName evidence="7">HyaD/HybD family hydrogenase maturation endopeptidase</fullName>
    </submittedName>
</protein>
<dbReference type="InterPro" id="IPR023430">
    <property type="entry name" value="Pept_HybD-like_dom_sf"/>
</dbReference>
<proteinExistence type="inferred from homology"/>
<evidence type="ECO:0000256" key="3">
    <source>
        <dbReference type="ARBA" id="ARBA00022670"/>
    </source>
</evidence>
<dbReference type="NCBIfam" id="TIGR00140">
    <property type="entry name" value="hupD"/>
    <property type="match status" value="1"/>
</dbReference>
<dbReference type="Gene3D" id="3.40.50.1450">
    <property type="entry name" value="HybD-like"/>
    <property type="match status" value="1"/>
</dbReference>
<keyword evidence="2" id="KW-0533">Nickel</keyword>